<proteinExistence type="predicted"/>
<feature type="transmembrane region" description="Helical" evidence="1">
    <location>
        <begin position="7"/>
        <end position="25"/>
    </location>
</feature>
<dbReference type="Gene3D" id="2.60.40.1820">
    <property type="match status" value="1"/>
</dbReference>
<organism evidence="2">
    <name type="scientific">uncultured marine thaumarchaeote KM3_33_B12</name>
    <dbReference type="NCBI Taxonomy" id="1456125"/>
    <lineage>
        <taxon>Archaea</taxon>
        <taxon>Nitrososphaerota</taxon>
        <taxon>environmental samples</taxon>
    </lineage>
</organism>
<reference evidence="2" key="1">
    <citation type="journal article" date="2014" name="Genome Biol. Evol.">
        <title>Pangenome evidence for extensive interdomain horizontal transfer affecting lineage core and shell genes in uncultured planktonic thaumarchaeota and euryarchaeota.</title>
        <authorList>
            <person name="Deschamps P."/>
            <person name="Zivanovic Y."/>
            <person name="Moreira D."/>
            <person name="Rodriguez-Valera F."/>
            <person name="Lopez-Garcia P."/>
        </authorList>
    </citation>
    <scope>NUCLEOTIDE SEQUENCE</scope>
</reference>
<evidence type="ECO:0000313" key="2">
    <source>
        <dbReference type="EMBL" id="AIF08847.1"/>
    </source>
</evidence>
<accession>A0A075H2S2</accession>
<dbReference type="AlphaFoldDB" id="A0A075H2S2"/>
<protein>
    <recommendedName>
        <fullName evidence="3">Water stress and hypersensitive response domain-containing protein</fullName>
    </recommendedName>
</protein>
<keyword evidence="1" id="KW-0472">Membrane</keyword>
<keyword evidence="1" id="KW-0812">Transmembrane</keyword>
<evidence type="ECO:0008006" key="3">
    <source>
        <dbReference type="Google" id="ProtNLM"/>
    </source>
</evidence>
<dbReference type="EMBL" id="KF900843">
    <property type="protein sequence ID" value="AIF08847.1"/>
    <property type="molecule type" value="Genomic_DNA"/>
</dbReference>
<keyword evidence="1" id="KW-1133">Transmembrane helix</keyword>
<name>A0A075H2S2_9ARCH</name>
<sequence length="182" mass="19892">MNPRIPVIGVVGAFAVVILIVAYSGTSVIDDTSGEARLGSSSGAVIEPLVIDLDEIIIKDVDERTAYVEIAFKVTNPNYKSVILEMIRYNVYEDGMKIGTKSIGDRAAPGGLVSASNYFTILSDRPSIIKDDFTIKNDGNIPELWKALENDTPQWRVSGEAYYNLSSMTAGGENEITFEFTR</sequence>
<evidence type="ECO:0000256" key="1">
    <source>
        <dbReference type="SAM" id="Phobius"/>
    </source>
</evidence>